<dbReference type="Proteomes" id="UP000007058">
    <property type="component" value="Chromosome"/>
</dbReference>
<dbReference type="EMBL" id="AP007255">
    <property type="protein sequence ID" value="BAE52565.1"/>
    <property type="molecule type" value="Genomic_DNA"/>
</dbReference>
<organism evidence="1 2">
    <name type="scientific">Paramagnetospirillum magneticum (strain ATCC 700264 / AMB-1)</name>
    <name type="common">Magnetospirillum magneticum</name>
    <dbReference type="NCBI Taxonomy" id="342108"/>
    <lineage>
        <taxon>Bacteria</taxon>
        <taxon>Pseudomonadati</taxon>
        <taxon>Pseudomonadota</taxon>
        <taxon>Alphaproteobacteria</taxon>
        <taxon>Rhodospirillales</taxon>
        <taxon>Magnetospirillaceae</taxon>
        <taxon>Paramagnetospirillum</taxon>
    </lineage>
</organism>
<evidence type="ECO:0000313" key="1">
    <source>
        <dbReference type="EMBL" id="BAE52565.1"/>
    </source>
</evidence>
<dbReference type="HOGENOM" id="CLU_1155322_0_0_5"/>
<reference evidence="1 2" key="1">
    <citation type="journal article" date="2005" name="DNA Res.">
        <title>Complete genome sequence of the facultative anaerobic magnetotactic bacterium Magnetospirillum sp. strain AMB-1.</title>
        <authorList>
            <person name="Matsunaga T."/>
            <person name="Okamura Y."/>
            <person name="Fukuda Y."/>
            <person name="Wahyudi A.T."/>
            <person name="Murase Y."/>
            <person name="Takeyama H."/>
        </authorList>
    </citation>
    <scope>NUCLEOTIDE SEQUENCE [LARGE SCALE GENOMIC DNA]</scope>
    <source>
        <strain evidence="2">ATCC 700264 / AMB-1</strain>
    </source>
</reference>
<dbReference type="AlphaFoldDB" id="Q2W0R0"/>
<keyword evidence="2" id="KW-1185">Reference proteome</keyword>
<proteinExistence type="predicted"/>
<dbReference type="KEGG" id="mag:amb3761"/>
<sequence length="240" mass="26844">MDEAMERKFRKHAKRLLKSAAMFFAIQQDAGERVRKQTMEGYGRLRDAHLLLTGVLGSALIRASGLKVELREGDMERTALLASFVIGMDLCERAIAEGRLLQACALVRQEMETVTQMTAIAEGRYCDGRTPNVAALEEDLRRMYGALTDAAHVSRHWIVRSATEYESDAADTSYTRHFPAFDREASRGLFVTHLVLIARMFGLYSAAKGNAVCDEDREAVRLAFDLMETEGMVALEEDEA</sequence>
<name>Q2W0R0_PARM1</name>
<dbReference type="RefSeq" id="WP_011386115.1">
    <property type="nucleotide sequence ID" value="NC_007626.1"/>
</dbReference>
<accession>Q2W0R0</accession>
<evidence type="ECO:0000313" key="2">
    <source>
        <dbReference type="Proteomes" id="UP000007058"/>
    </source>
</evidence>
<dbReference type="OrthoDB" id="8478255at2"/>
<protein>
    <submittedName>
        <fullName evidence="1">Uncharacterized protein</fullName>
    </submittedName>
</protein>
<gene>
    <name evidence="1" type="ordered locus">amb3761</name>
</gene>